<dbReference type="Proteomes" id="UP000663848">
    <property type="component" value="Unassembled WGS sequence"/>
</dbReference>
<reference evidence="2" key="1">
    <citation type="submission" date="2021-02" db="EMBL/GenBank/DDBJ databases">
        <authorList>
            <person name="Nowell W R."/>
        </authorList>
    </citation>
    <scope>NUCLEOTIDE SEQUENCE</scope>
</reference>
<accession>A0A822D257</accession>
<comment type="caution">
    <text evidence="2">The sequence shown here is derived from an EMBL/GenBank/DDBJ whole genome shotgun (WGS) entry which is preliminary data.</text>
</comment>
<evidence type="ECO:0000313" key="3">
    <source>
        <dbReference type="Proteomes" id="UP000663848"/>
    </source>
</evidence>
<proteinExistence type="predicted"/>
<sequence>MSDDQDENESFAPAIQQTRHQTSTSIR</sequence>
<organism evidence="2 3">
    <name type="scientific">Rotaria socialis</name>
    <dbReference type="NCBI Taxonomy" id="392032"/>
    <lineage>
        <taxon>Eukaryota</taxon>
        <taxon>Metazoa</taxon>
        <taxon>Spiralia</taxon>
        <taxon>Gnathifera</taxon>
        <taxon>Rotifera</taxon>
        <taxon>Eurotatoria</taxon>
        <taxon>Bdelloidea</taxon>
        <taxon>Philodinida</taxon>
        <taxon>Philodinidae</taxon>
        <taxon>Rotaria</taxon>
    </lineage>
</organism>
<dbReference type="EMBL" id="CAJOBR010053868">
    <property type="protein sequence ID" value="CAF5057203.1"/>
    <property type="molecule type" value="Genomic_DNA"/>
</dbReference>
<feature type="compositionally biased region" description="Polar residues" evidence="1">
    <location>
        <begin position="15"/>
        <end position="27"/>
    </location>
</feature>
<protein>
    <submittedName>
        <fullName evidence="2">Uncharacterized protein</fullName>
    </submittedName>
</protein>
<feature type="region of interest" description="Disordered" evidence="1">
    <location>
        <begin position="1"/>
        <end position="27"/>
    </location>
</feature>
<dbReference type="AlphaFoldDB" id="A0A822D257"/>
<gene>
    <name evidence="2" type="ORF">QYT958_LOCUS42433</name>
</gene>
<evidence type="ECO:0000313" key="2">
    <source>
        <dbReference type="EMBL" id="CAF5057203.1"/>
    </source>
</evidence>
<feature type="non-terminal residue" evidence="2">
    <location>
        <position position="27"/>
    </location>
</feature>
<evidence type="ECO:0000256" key="1">
    <source>
        <dbReference type="SAM" id="MobiDB-lite"/>
    </source>
</evidence>
<name>A0A822D257_9BILA</name>